<dbReference type="EMBL" id="MVBM01000002">
    <property type="protein sequence ID" value="OOK78298.1"/>
    <property type="molecule type" value="Genomic_DNA"/>
</dbReference>
<protein>
    <submittedName>
        <fullName evidence="2">Uncharacterized protein</fullName>
    </submittedName>
</protein>
<name>A0A1V3XGS4_MYCKA</name>
<evidence type="ECO:0000256" key="1">
    <source>
        <dbReference type="SAM" id="SignalP"/>
    </source>
</evidence>
<dbReference type="AlphaFoldDB" id="A0A1V3XGS4"/>
<evidence type="ECO:0000313" key="2">
    <source>
        <dbReference type="EMBL" id="OOK78298.1"/>
    </source>
</evidence>
<organism evidence="2 5">
    <name type="scientific">Mycobacterium kansasii</name>
    <dbReference type="NCBI Taxonomy" id="1768"/>
    <lineage>
        <taxon>Bacteria</taxon>
        <taxon>Bacillati</taxon>
        <taxon>Actinomycetota</taxon>
        <taxon>Actinomycetes</taxon>
        <taxon>Mycobacteriales</taxon>
        <taxon>Mycobacteriaceae</taxon>
        <taxon>Mycobacterium</taxon>
    </lineage>
</organism>
<gene>
    <name evidence="3" type="ORF">BZL29_1992</name>
    <name evidence="2" type="ORF">BZL30_1959</name>
</gene>
<reference evidence="4 5" key="1">
    <citation type="submission" date="2017-02" db="EMBL/GenBank/DDBJ databases">
        <title>Complete genome sequences of Mycobacterium kansasii strains isolated from rhesus macaques.</title>
        <authorList>
            <person name="Panda A."/>
            <person name="Nagaraj S."/>
            <person name="Zhao X."/>
            <person name="Tettelin H."/>
            <person name="Detolla L.J."/>
        </authorList>
    </citation>
    <scope>NUCLEOTIDE SEQUENCE [LARGE SCALE GENOMIC DNA]</scope>
    <source>
        <strain evidence="3 4">11-3469</strain>
        <strain evidence="2 5">11-3813</strain>
    </source>
</reference>
<evidence type="ECO:0000313" key="3">
    <source>
        <dbReference type="EMBL" id="OOK80976.1"/>
    </source>
</evidence>
<dbReference type="EMBL" id="MVBN01000002">
    <property type="protein sequence ID" value="OOK80976.1"/>
    <property type="molecule type" value="Genomic_DNA"/>
</dbReference>
<dbReference type="Proteomes" id="UP000189229">
    <property type="component" value="Unassembled WGS sequence"/>
</dbReference>
<feature type="chain" id="PRO_5038220910" evidence="1">
    <location>
        <begin position="20"/>
        <end position="98"/>
    </location>
</feature>
<dbReference type="Proteomes" id="UP000188532">
    <property type="component" value="Unassembled WGS sequence"/>
</dbReference>
<feature type="signal peptide" evidence="1">
    <location>
        <begin position="1"/>
        <end position="19"/>
    </location>
</feature>
<evidence type="ECO:0000313" key="4">
    <source>
        <dbReference type="Proteomes" id="UP000188532"/>
    </source>
</evidence>
<accession>A0A1V3XGS4</accession>
<comment type="caution">
    <text evidence="2">The sequence shown here is derived from an EMBL/GenBank/DDBJ whole genome shotgun (WGS) entry which is preliminary data.</text>
</comment>
<keyword evidence="1" id="KW-0732">Signal</keyword>
<proteinExistence type="predicted"/>
<evidence type="ECO:0000313" key="5">
    <source>
        <dbReference type="Proteomes" id="UP000189229"/>
    </source>
</evidence>
<sequence length="98" mass="10183">MLTSVGPAGTVAFIPSASAAAAALTSASASRRSLPPRCGDSADCRRRRPVYVDVDADDARHASSLTLSKHPPADVPTLVITEVRFLGELVDGALRVEP</sequence>